<evidence type="ECO:0000313" key="1">
    <source>
        <dbReference type="EMBL" id="AFU88137.1"/>
    </source>
</evidence>
<accession>K4K6G0</accession>
<dbReference type="EMBL" id="JX100810">
    <property type="protein sequence ID" value="AFU88137.1"/>
    <property type="molecule type" value="Genomic_DNA"/>
</dbReference>
<protein>
    <submittedName>
        <fullName evidence="1">Uncharacterized protein</fullName>
    </submittedName>
</protein>
<proteinExistence type="predicted"/>
<dbReference type="KEGG" id="vg:13995195"/>
<reference evidence="1 2" key="1">
    <citation type="journal article" date="2012" name="BMC Genomics">
        <title>The Caulobacter crescentus phage phiCbK: genomics of a canonical phage.</title>
        <authorList>
            <person name="Gill J.J."/>
            <person name="Berry J.D."/>
            <person name="Russell W.K."/>
            <person name="Lessor L."/>
            <person name="Escobar Garcia D.A."/>
            <person name="Hernandez D."/>
            <person name="Kane A."/>
            <person name="Keene J."/>
            <person name="Maddox M."/>
            <person name="Martin R."/>
            <person name="Mohan S."/>
            <person name="Thorn A.M."/>
            <person name="Russell D.H."/>
            <person name="Young R."/>
        </authorList>
    </citation>
    <scope>NUCLEOTIDE SEQUENCE [LARGE SCALE GENOMIC DNA]</scope>
</reference>
<dbReference type="GeneID" id="13995195"/>
<name>K4K6G0_9CAUD</name>
<keyword evidence="2" id="KW-1185">Reference proteome</keyword>
<dbReference type="RefSeq" id="YP_006988501.1">
    <property type="nucleotide sequence ID" value="NC_019406.1"/>
</dbReference>
<organism evidence="1 2">
    <name type="scientific">Caulobacter phage CcrColossus</name>
    <dbReference type="NCBI Taxonomy" id="1211640"/>
    <lineage>
        <taxon>Viruses</taxon>
        <taxon>Duplodnaviria</taxon>
        <taxon>Heunggongvirae</taxon>
        <taxon>Uroviricota</taxon>
        <taxon>Caudoviricetes</taxon>
        <taxon>Jeanschmidtviridae</taxon>
        <taxon>Colossusvirus</taxon>
        <taxon>Colossusvirus colossus</taxon>
    </lineage>
</organism>
<evidence type="ECO:0000313" key="2">
    <source>
        <dbReference type="Proteomes" id="UP000000463"/>
    </source>
</evidence>
<dbReference type="Proteomes" id="UP000000463">
    <property type="component" value="Segment"/>
</dbReference>
<gene>
    <name evidence="1" type="ORF">CcrColossus_gp267</name>
</gene>
<sequence>MDIELRKIDNSGEREEVFGRRKRQRRRLNAYDIIHDGVVIGRVSERLVTFENRSPGRMYVNYRWQNVRWFAERLGQNPRYRGGSETRKLEVEGFLRDWTREQKEASA</sequence>